<dbReference type="AlphaFoldDB" id="W9XYL3"/>
<feature type="compositionally biased region" description="Polar residues" evidence="9">
    <location>
        <begin position="308"/>
        <end position="329"/>
    </location>
</feature>
<keyword evidence="6" id="KW-0805">Transcription regulation</keyword>
<dbReference type="GO" id="GO:0035267">
    <property type="term" value="C:NuA4 histone acetyltransferase complex"/>
    <property type="evidence" value="ECO:0007669"/>
    <property type="project" value="TreeGrafter"/>
</dbReference>
<dbReference type="CDD" id="cd18983">
    <property type="entry name" value="CBD_MSL3_like"/>
    <property type="match status" value="1"/>
</dbReference>
<dbReference type="InterPro" id="IPR053820">
    <property type="entry name" value="MSL3_chromo-like"/>
</dbReference>
<evidence type="ECO:0000313" key="12">
    <source>
        <dbReference type="Proteomes" id="UP000019484"/>
    </source>
</evidence>
<dbReference type="Gene3D" id="1.10.274.30">
    <property type="entry name" value="MRG domain"/>
    <property type="match status" value="1"/>
</dbReference>
<evidence type="ECO:0000256" key="7">
    <source>
        <dbReference type="ARBA" id="ARBA00023163"/>
    </source>
</evidence>
<proteinExistence type="inferred from homology"/>
<dbReference type="GO" id="GO:0006355">
    <property type="term" value="P:regulation of DNA-templated transcription"/>
    <property type="evidence" value="ECO:0007669"/>
    <property type="project" value="InterPro"/>
</dbReference>
<feature type="compositionally biased region" description="Basic and acidic residues" evidence="9">
    <location>
        <begin position="260"/>
        <end position="271"/>
    </location>
</feature>
<dbReference type="Proteomes" id="UP000019484">
    <property type="component" value="Unassembled WGS sequence"/>
</dbReference>
<dbReference type="Pfam" id="PF22732">
    <property type="entry name" value="MSL3_chromo-like"/>
    <property type="match status" value="1"/>
</dbReference>
<keyword evidence="5" id="KW-0156">Chromatin regulator</keyword>
<evidence type="ECO:0000256" key="1">
    <source>
        <dbReference type="ARBA" id="ARBA00004123"/>
    </source>
</evidence>
<keyword evidence="12" id="KW-1185">Reference proteome</keyword>
<protein>
    <recommendedName>
        <fullName evidence="4">Chromatin modification-related protein EAF3</fullName>
    </recommendedName>
</protein>
<evidence type="ECO:0000256" key="8">
    <source>
        <dbReference type="ARBA" id="ARBA00023242"/>
    </source>
</evidence>
<feature type="region of interest" description="Disordered" evidence="9">
    <location>
        <begin position="236"/>
        <end position="430"/>
    </location>
</feature>
<organism evidence="11 12">
    <name type="scientific">Capronia coronata CBS 617.96</name>
    <dbReference type="NCBI Taxonomy" id="1182541"/>
    <lineage>
        <taxon>Eukaryota</taxon>
        <taxon>Fungi</taxon>
        <taxon>Dikarya</taxon>
        <taxon>Ascomycota</taxon>
        <taxon>Pezizomycotina</taxon>
        <taxon>Eurotiomycetes</taxon>
        <taxon>Chaetothyriomycetidae</taxon>
        <taxon>Chaetothyriales</taxon>
        <taxon>Herpotrichiellaceae</taxon>
        <taxon>Capronia</taxon>
    </lineage>
</organism>
<dbReference type="PANTHER" id="PTHR10880:SF15">
    <property type="entry name" value="MSL COMPLEX SUBUNIT 3"/>
    <property type="match status" value="1"/>
</dbReference>
<evidence type="ECO:0000259" key="10">
    <source>
        <dbReference type="SMART" id="SM00298"/>
    </source>
</evidence>
<evidence type="ECO:0000256" key="9">
    <source>
        <dbReference type="SAM" id="MobiDB-lite"/>
    </source>
</evidence>
<keyword evidence="8" id="KW-0539">Nucleus</keyword>
<dbReference type="EMBL" id="AMWN01000005">
    <property type="protein sequence ID" value="EXJ85642.1"/>
    <property type="molecule type" value="Genomic_DNA"/>
</dbReference>
<dbReference type="HOGENOM" id="CLU_016499_0_0_1"/>
<feature type="domain" description="Chromo" evidence="10">
    <location>
        <begin position="26"/>
        <end position="86"/>
    </location>
</feature>
<accession>W9XYL3</accession>
<dbReference type="GO" id="GO:0032221">
    <property type="term" value="C:Rpd3S complex"/>
    <property type="evidence" value="ECO:0007669"/>
    <property type="project" value="TreeGrafter"/>
</dbReference>
<sequence length="941" mass="104026">MAPQSNESKPMYQKDEKALCFHGELLYEAKVLDVRRHDPKDKTSPHEYRVHYKGWKNTWDDWVPQDRLRKLTDDNRELAANLRRELAASAPKVVPKSATKPRRGHGSEIGSGRGSEERTSSGPAVATGRGSKRTRDNDIEKVGGPIHNFHSLQGFPFTLFNPSWILEPLWSASNLNTMAPKKKNISGSGEKDKSSVGGVNNTPSGLGADNDNNKNVDEDLGLQQFLHQPRRAAVKAAQAISNTTANKKSSVSGVATPAAEKTKGNKAKRSEPSTTGTVQRSSKNIKTTGDSKPKSTSSKPTKTRNDKQPGQSQTSHEPNRRQGGSTAGTRRSLRLNSSSSAEGGGDKEDEVPDSEEDAIPSVGRSVTDQTANADVDTTSQEPHKPRPQLKAKTRSKTVTLQSSKPPASPATQPQRMIAPTSSSDTPGPKTFDEYLETTHDPRDELAALSIDEILARPAPPDEPEYISNQSASLRKRDYNVPLVGGTTTDEKCRIAEELAEACAAGRAHTYRAAMVPRHGVAIEPLDPPGSGTPFDALKQEDRLVHELNSKPEAALDGWCNQEALLKIPTSILRRLQPDVLARLPYEVLKQQPRSIQQMLPADAKFWNESRQEWQRGASCSTGNGTTGEGLTEQQEAFASLQSQDIQPLVHSRVPAGQVMRGLDFLCLAADVVESGMSDQVQHNLAEEDEVQAARPNPGPVTDYPPTTSLPPAAQDNDMTPTYHFVYIDWTKLFTACGTAILYEPEMAYTYHSSSEQEENFLDRPTIQLSIPDHLRSILVDDWENVTKSLLLVPLPSQAPANYILDEYFNQEKLNRRLGSPEADVLEELVSGLKVYFEKALGKLLLYRFERNQLQDVRKLWESGRYKDWEGKGPGDCYGAEHLTRMIVNLPEIVAQTNMDADAVMRLKVELSKLTTWLSRNSQRFFCAKYEKPSAEYIESAR</sequence>
<dbReference type="STRING" id="1182541.W9XYL3"/>
<comment type="subunit">
    <text evidence="3">Component of the NuA4 histone acetyltransferase complex.</text>
</comment>
<dbReference type="Pfam" id="PF05712">
    <property type="entry name" value="MRG"/>
    <property type="match status" value="1"/>
</dbReference>
<dbReference type="RefSeq" id="XP_007725080.1">
    <property type="nucleotide sequence ID" value="XM_007726890.1"/>
</dbReference>
<keyword evidence="7" id="KW-0804">Transcription</keyword>
<dbReference type="InterPro" id="IPR016197">
    <property type="entry name" value="Chromo-like_dom_sf"/>
</dbReference>
<dbReference type="SMART" id="SM00298">
    <property type="entry name" value="CHROMO"/>
    <property type="match status" value="1"/>
</dbReference>
<dbReference type="InterPro" id="IPR038217">
    <property type="entry name" value="MRG_C_sf"/>
</dbReference>
<feature type="compositionally biased region" description="Polar residues" evidence="9">
    <location>
        <begin position="272"/>
        <end position="285"/>
    </location>
</feature>
<gene>
    <name evidence="11" type="ORF">A1O1_06008</name>
</gene>
<dbReference type="Gene3D" id="2.30.30.140">
    <property type="match status" value="1"/>
</dbReference>
<evidence type="ECO:0000256" key="3">
    <source>
        <dbReference type="ARBA" id="ARBA00011353"/>
    </source>
</evidence>
<feature type="compositionally biased region" description="Polar residues" evidence="9">
    <location>
        <begin position="396"/>
        <end position="425"/>
    </location>
</feature>
<feature type="region of interest" description="Disordered" evidence="9">
    <location>
        <begin position="181"/>
        <end position="216"/>
    </location>
</feature>
<feature type="region of interest" description="Disordered" evidence="9">
    <location>
        <begin position="89"/>
        <end position="140"/>
    </location>
</feature>
<feature type="compositionally biased region" description="Low complexity" evidence="9">
    <location>
        <begin position="286"/>
        <end position="300"/>
    </location>
</feature>
<evidence type="ECO:0000256" key="6">
    <source>
        <dbReference type="ARBA" id="ARBA00023015"/>
    </source>
</evidence>
<dbReference type="GeneID" id="19160879"/>
<feature type="compositionally biased region" description="Polar residues" evidence="9">
    <location>
        <begin position="364"/>
        <end position="380"/>
    </location>
</feature>
<dbReference type="InterPro" id="IPR008676">
    <property type="entry name" value="MRG"/>
</dbReference>
<feature type="compositionally biased region" description="Polar residues" evidence="9">
    <location>
        <begin position="239"/>
        <end position="253"/>
    </location>
</feature>
<feature type="compositionally biased region" description="Acidic residues" evidence="9">
    <location>
        <begin position="347"/>
        <end position="358"/>
    </location>
</feature>
<name>W9XYL3_9EURO</name>
<dbReference type="InterPro" id="IPR000953">
    <property type="entry name" value="Chromo/chromo_shadow_dom"/>
</dbReference>
<evidence type="ECO:0000256" key="4">
    <source>
        <dbReference type="ARBA" id="ARBA00018505"/>
    </source>
</evidence>
<dbReference type="PROSITE" id="PS51640">
    <property type="entry name" value="MRG"/>
    <property type="match status" value="1"/>
</dbReference>
<dbReference type="SUPFAM" id="SSF54160">
    <property type="entry name" value="Chromo domain-like"/>
    <property type="match status" value="1"/>
</dbReference>
<comment type="similarity">
    <text evidence="2">Belongs to the MRG family.</text>
</comment>
<feature type="compositionally biased region" description="Basic residues" evidence="9">
    <location>
        <begin position="385"/>
        <end position="395"/>
    </location>
</feature>
<dbReference type="PANTHER" id="PTHR10880">
    <property type="entry name" value="MORTALITY FACTOR 4-LIKE PROTEIN"/>
    <property type="match status" value="1"/>
</dbReference>
<evidence type="ECO:0000256" key="5">
    <source>
        <dbReference type="ARBA" id="ARBA00022853"/>
    </source>
</evidence>
<dbReference type="eggNOG" id="KOG3001">
    <property type="taxonomic scope" value="Eukaryota"/>
</dbReference>
<comment type="subcellular location">
    <subcellularLocation>
        <location evidence="1">Nucleus</location>
    </subcellularLocation>
</comment>
<evidence type="ECO:0000313" key="11">
    <source>
        <dbReference type="EMBL" id="EXJ85642.1"/>
    </source>
</evidence>
<dbReference type="InterPro" id="IPR026541">
    <property type="entry name" value="MRG_dom"/>
</dbReference>
<reference evidence="11 12" key="1">
    <citation type="submission" date="2013-03" db="EMBL/GenBank/DDBJ databases">
        <title>The Genome Sequence of Capronia coronata CBS 617.96.</title>
        <authorList>
            <consortium name="The Broad Institute Genomics Platform"/>
            <person name="Cuomo C."/>
            <person name="de Hoog S."/>
            <person name="Gorbushina A."/>
            <person name="Walker B."/>
            <person name="Young S.K."/>
            <person name="Zeng Q."/>
            <person name="Gargeya S."/>
            <person name="Fitzgerald M."/>
            <person name="Haas B."/>
            <person name="Abouelleil A."/>
            <person name="Allen A.W."/>
            <person name="Alvarado L."/>
            <person name="Arachchi H.M."/>
            <person name="Berlin A.M."/>
            <person name="Chapman S.B."/>
            <person name="Gainer-Dewar J."/>
            <person name="Goldberg J."/>
            <person name="Griggs A."/>
            <person name="Gujja S."/>
            <person name="Hansen M."/>
            <person name="Howarth C."/>
            <person name="Imamovic A."/>
            <person name="Ireland A."/>
            <person name="Larimer J."/>
            <person name="McCowan C."/>
            <person name="Murphy C."/>
            <person name="Pearson M."/>
            <person name="Poon T.W."/>
            <person name="Priest M."/>
            <person name="Roberts A."/>
            <person name="Saif S."/>
            <person name="Shea T."/>
            <person name="Sisk P."/>
            <person name="Sykes S."/>
            <person name="Wortman J."/>
            <person name="Nusbaum C."/>
            <person name="Birren B."/>
        </authorList>
    </citation>
    <scope>NUCLEOTIDE SEQUENCE [LARGE SCALE GENOMIC DNA]</scope>
    <source>
        <strain evidence="11 12">CBS 617.96</strain>
    </source>
</reference>
<dbReference type="GO" id="GO:0006338">
    <property type="term" value="P:chromatin remodeling"/>
    <property type="evidence" value="ECO:0007669"/>
    <property type="project" value="UniProtKB-ARBA"/>
</dbReference>
<comment type="caution">
    <text evidence="11">The sequence shown here is derived from an EMBL/GenBank/DDBJ whole genome shotgun (WGS) entry which is preliminary data.</text>
</comment>
<evidence type="ECO:0000256" key="2">
    <source>
        <dbReference type="ARBA" id="ARBA00009093"/>
    </source>
</evidence>
<dbReference type="OrthoDB" id="124855at2759"/>